<comment type="subcellular location">
    <subcellularLocation>
        <location evidence="1">Cell inner membrane</location>
        <topology evidence="1">Multi-pass membrane protein</topology>
    </subcellularLocation>
</comment>
<dbReference type="Pfam" id="PF00015">
    <property type="entry name" value="MCPsignal"/>
    <property type="match status" value="1"/>
</dbReference>
<evidence type="ECO:0000256" key="2">
    <source>
        <dbReference type="ARBA" id="ARBA00022519"/>
    </source>
</evidence>
<dbReference type="PROSITE" id="PS50111">
    <property type="entry name" value="CHEMOTAXIS_TRANSDUC_2"/>
    <property type="match status" value="1"/>
</dbReference>
<evidence type="ECO:0000256" key="6">
    <source>
        <dbReference type="SAM" id="Coils"/>
    </source>
</evidence>
<evidence type="ECO:0000256" key="3">
    <source>
        <dbReference type="ARBA" id="ARBA00023224"/>
    </source>
</evidence>
<gene>
    <name evidence="11" type="ORF">GCM10010923_02120</name>
</gene>
<evidence type="ECO:0000259" key="10">
    <source>
        <dbReference type="PROSITE" id="PS50192"/>
    </source>
</evidence>
<keyword evidence="6" id="KW-0175">Coiled coil</keyword>
<dbReference type="PROSITE" id="PS50192">
    <property type="entry name" value="T_SNARE"/>
    <property type="match status" value="1"/>
</dbReference>
<keyword evidence="2" id="KW-0997">Cell inner membrane</keyword>
<sequence length="614" mass="65568">MTAMSAITADDVAADRPIEAQDPISPIDDGEETSRHRRGLSQWRSLNLSTRLKLVNYGLMGLVSALIVAILFGFSTMASDLKRAGEYRAATYSANALSADVDRAALETQFLAAGREGALEEKATEAIASMRANLDGMGELSTSDTEFARLSGFVATQIDRFEQAVATGAPAGLQLERAAALRETSEALSSHTRAITEDFVASGSATFKTIFFLMMAVLGLTFLLAGFGLFLARDFDRTFKNLLRKVRRLGREMHYERVTIDHQERPDELGDLARSLEVFRQGGMKLEVLQAERDAQAKAELEAEKARHTSRAERARDRIAFIEKLSHDFESEVGRIVSGVATASSQLRATATEMADSAQLTNRETAEAGDAMERASSGATAAATASDEFAMSIAEISRQAATSAELARQATEAADGADGTISALAESAAQVSQIVELIQSIAQKTNLLALNASIEAARGGEAGRGFAVVASEVKELAKQTSRATEDVAEQIRAIQGSTDDSVTALRTIGQQIRELEATSISIASAVDQQSVAGRDLARSIDVAARSTDEASRHVSEVRDASIATGTASDQVLASATELEGQAATLKRQLIAFLGNTRRNFDLGTREEMETAQAA</sequence>
<name>A0ABQ1F3A8_9SPHN</name>
<feature type="domain" description="T-SNARE coiled-coil homology" evidence="10">
    <location>
        <begin position="495"/>
        <end position="557"/>
    </location>
</feature>
<feature type="domain" description="Methyl-accepting transducer" evidence="9">
    <location>
        <begin position="343"/>
        <end position="579"/>
    </location>
</feature>
<proteinExistence type="inferred from homology"/>
<evidence type="ECO:0000256" key="4">
    <source>
        <dbReference type="ARBA" id="ARBA00029447"/>
    </source>
</evidence>
<accession>A0ABQ1F3A8</accession>
<reference evidence="12" key="1">
    <citation type="journal article" date="2019" name="Int. J. Syst. Evol. Microbiol.">
        <title>The Global Catalogue of Microorganisms (GCM) 10K type strain sequencing project: providing services to taxonomists for standard genome sequencing and annotation.</title>
        <authorList>
            <consortium name="The Broad Institute Genomics Platform"/>
            <consortium name="The Broad Institute Genome Sequencing Center for Infectious Disease"/>
            <person name="Wu L."/>
            <person name="Ma J."/>
        </authorList>
    </citation>
    <scope>NUCLEOTIDE SEQUENCE [LARGE SCALE GENOMIC DNA]</scope>
    <source>
        <strain evidence="12">CGMCC 1.15297</strain>
    </source>
</reference>
<keyword evidence="8" id="KW-1133">Transmembrane helix</keyword>
<organism evidence="11 12">
    <name type="scientific">Blastomonas marina</name>
    <dbReference type="NCBI Taxonomy" id="1867408"/>
    <lineage>
        <taxon>Bacteria</taxon>
        <taxon>Pseudomonadati</taxon>
        <taxon>Pseudomonadota</taxon>
        <taxon>Alphaproteobacteria</taxon>
        <taxon>Sphingomonadales</taxon>
        <taxon>Sphingomonadaceae</taxon>
        <taxon>Blastomonas</taxon>
    </lineage>
</organism>
<keyword evidence="12" id="KW-1185">Reference proteome</keyword>
<dbReference type="PANTHER" id="PTHR32089:SF112">
    <property type="entry name" value="LYSOZYME-LIKE PROTEIN-RELATED"/>
    <property type="match status" value="1"/>
</dbReference>
<feature type="region of interest" description="Disordered" evidence="7">
    <location>
        <begin position="18"/>
        <end position="38"/>
    </location>
</feature>
<dbReference type="Gene3D" id="1.10.287.950">
    <property type="entry name" value="Methyl-accepting chemotaxis protein"/>
    <property type="match status" value="1"/>
</dbReference>
<evidence type="ECO:0000259" key="9">
    <source>
        <dbReference type="PROSITE" id="PS50111"/>
    </source>
</evidence>
<feature type="transmembrane region" description="Helical" evidence="8">
    <location>
        <begin position="210"/>
        <end position="232"/>
    </location>
</feature>
<dbReference type="EMBL" id="BMID01000001">
    <property type="protein sequence ID" value="GFZ97661.1"/>
    <property type="molecule type" value="Genomic_DNA"/>
</dbReference>
<feature type="coiled-coil region" evidence="6">
    <location>
        <begin position="289"/>
        <end position="318"/>
    </location>
</feature>
<keyword evidence="3 5" id="KW-0807">Transducer</keyword>
<dbReference type="SMART" id="SM00283">
    <property type="entry name" value="MA"/>
    <property type="match status" value="1"/>
</dbReference>
<evidence type="ECO:0000313" key="11">
    <source>
        <dbReference type="EMBL" id="GFZ97661.1"/>
    </source>
</evidence>
<dbReference type="SUPFAM" id="SSF58104">
    <property type="entry name" value="Methyl-accepting chemotaxis protein (MCP) signaling domain"/>
    <property type="match status" value="1"/>
</dbReference>
<keyword evidence="2" id="KW-1003">Cell membrane</keyword>
<feature type="transmembrane region" description="Helical" evidence="8">
    <location>
        <begin position="54"/>
        <end position="74"/>
    </location>
</feature>
<dbReference type="Gene3D" id="6.10.340.10">
    <property type="match status" value="1"/>
</dbReference>
<dbReference type="InterPro" id="IPR004089">
    <property type="entry name" value="MCPsignal_dom"/>
</dbReference>
<evidence type="ECO:0000313" key="12">
    <source>
        <dbReference type="Proteomes" id="UP000603317"/>
    </source>
</evidence>
<evidence type="ECO:0000256" key="1">
    <source>
        <dbReference type="ARBA" id="ARBA00004429"/>
    </source>
</evidence>
<protein>
    <recommendedName>
        <fullName evidence="13">Methyl-accepting chemotaxis protein</fullName>
    </recommendedName>
</protein>
<dbReference type="Proteomes" id="UP000603317">
    <property type="component" value="Unassembled WGS sequence"/>
</dbReference>
<comment type="similarity">
    <text evidence="4">Belongs to the methyl-accepting chemotaxis (MCP) protein family.</text>
</comment>
<dbReference type="InterPro" id="IPR000727">
    <property type="entry name" value="T_SNARE_dom"/>
</dbReference>
<evidence type="ECO:0008006" key="13">
    <source>
        <dbReference type="Google" id="ProtNLM"/>
    </source>
</evidence>
<comment type="caution">
    <text evidence="11">The sequence shown here is derived from an EMBL/GenBank/DDBJ whole genome shotgun (WGS) entry which is preliminary data.</text>
</comment>
<dbReference type="PANTHER" id="PTHR32089">
    <property type="entry name" value="METHYL-ACCEPTING CHEMOTAXIS PROTEIN MCPB"/>
    <property type="match status" value="1"/>
</dbReference>
<keyword evidence="8" id="KW-0812">Transmembrane</keyword>
<evidence type="ECO:0000256" key="8">
    <source>
        <dbReference type="SAM" id="Phobius"/>
    </source>
</evidence>
<keyword evidence="8" id="KW-0472">Membrane</keyword>
<evidence type="ECO:0000256" key="5">
    <source>
        <dbReference type="PROSITE-ProRule" id="PRU00284"/>
    </source>
</evidence>
<feature type="region of interest" description="Disordered" evidence="7">
    <location>
        <begin position="355"/>
        <end position="380"/>
    </location>
</feature>
<evidence type="ECO:0000256" key="7">
    <source>
        <dbReference type="SAM" id="MobiDB-lite"/>
    </source>
</evidence>
<dbReference type="RefSeq" id="WP_229658026.1">
    <property type="nucleotide sequence ID" value="NZ_BMID01000001.1"/>
</dbReference>